<name>A0ABU8WFR8_9BURK</name>
<comment type="caution">
    <text evidence="1">The sequence shown here is derived from an EMBL/GenBank/DDBJ whole genome shotgun (WGS) entry which is preliminary data.</text>
</comment>
<accession>A0ABU8WFR8</accession>
<protein>
    <submittedName>
        <fullName evidence="1">Uncharacterized protein</fullName>
    </submittedName>
</protein>
<reference evidence="1 2" key="1">
    <citation type="submission" date="2024-03" db="EMBL/GenBank/DDBJ databases">
        <title>Novel species of the genus Variovorax.</title>
        <authorList>
            <person name="Liu Q."/>
            <person name="Xin Y.-H."/>
        </authorList>
    </citation>
    <scope>NUCLEOTIDE SEQUENCE [LARGE SCALE GENOMIC DNA]</scope>
    <source>
        <strain evidence="1 2">KACC 18900</strain>
    </source>
</reference>
<keyword evidence="2" id="KW-1185">Reference proteome</keyword>
<evidence type="ECO:0000313" key="1">
    <source>
        <dbReference type="EMBL" id="MEJ8846301.1"/>
    </source>
</evidence>
<proteinExistence type="predicted"/>
<dbReference type="EMBL" id="JBBKZT010000002">
    <property type="protein sequence ID" value="MEJ8846301.1"/>
    <property type="molecule type" value="Genomic_DNA"/>
</dbReference>
<gene>
    <name evidence="1" type="ORF">WKW82_06560</name>
</gene>
<evidence type="ECO:0000313" key="2">
    <source>
        <dbReference type="Proteomes" id="UP001385892"/>
    </source>
</evidence>
<dbReference type="RefSeq" id="WP_340341437.1">
    <property type="nucleotide sequence ID" value="NZ_JBBKZT010000002.1"/>
</dbReference>
<dbReference type="Proteomes" id="UP001385892">
    <property type="component" value="Unassembled WGS sequence"/>
</dbReference>
<sequence>MVLGPNAQTFGNQTDTQQLTSGAMMKIGTYALSGASATREISGDADFALGRWAAGTVTSAWGADTLTLTDRRSYHYVVLNGLAAWPADRSTTTCDHGVFTSPTYLSGTGTKVPGTTTGTPTLEFYSRGARVGGNLTVTVEGTPVSVDLDSRLPSPTSSPITGGFLSGGTGAAIMLGTTGTNAYVLAVGYAVVLPSGSRYQGVAKFSCA</sequence>
<organism evidence="1 2">
    <name type="scientific">Variovorax rhizosphaerae</name>
    <dbReference type="NCBI Taxonomy" id="1836200"/>
    <lineage>
        <taxon>Bacteria</taxon>
        <taxon>Pseudomonadati</taxon>
        <taxon>Pseudomonadota</taxon>
        <taxon>Betaproteobacteria</taxon>
        <taxon>Burkholderiales</taxon>
        <taxon>Comamonadaceae</taxon>
        <taxon>Variovorax</taxon>
    </lineage>
</organism>